<dbReference type="InterPro" id="IPR050595">
    <property type="entry name" value="Bact_response_regulator"/>
</dbReference>
<dbReference type="SUPFAM" id="SSF52172">
    <property type="entry name" value="CheY-like"/>
    <property type="match status" value="1"/>
</dbReference>
<name>A0A1G9YED4_9FLAO</name>
<dbReference type="GO" id="GO:0000160">
    <property type="term" value="P:phosphorelay signal transduction system"/>
    <property type="evidence" value="ECO:0007669"/>
    <property type="project" value="InterPro"/>
</dbReference>
<sequence>MNNDKPKIFISYSSADSDFAELMKMKLEGSDIIVWRDIHEIAAGEEWRNEIDFGLLSSDILIVLLTKNSAKSSYVTYEWAWALGNGKNIIPILIEPCEIHPRIKVLQYLDFQNRKRPWNTLIERVTALHAKKSNSTSGEGQLSMEAIFNGIKALANANAKQSSRTTNANDVAQATDQMVSARNYLNTVSKKSNTILWVDDNPDNNKYEREAFEALGFQFNLALSTNEALELLKSNTYAAVLSDMGRVEGPQEGYVLLKQIRQSDKETPFIIYASSNLLEHKIMAQERGAQGSTNRADELIDLVTTHVGNIPKNIF</sequence>
<dbReference type="STRING" id="192904.SAMN04488514_12234"/>
<dbReference type="InterPro" id="IPR000157">
    <property type="entry name" value="TIR_dom"/>
</dbReference>
<evidence type="ECO:0000313" key="6">
    <source>
        <dbReference type="Proteomes" id="UP000199440"/>
    </source>
</evidence>
<dbReference type="PANTHER" id="PTHR44591:SF3">
    <property type="entry name" value="RESPONSE REGULATORY DOMAIN-CONTAINING PROTEIN"/>
    <property type="match status" value="1"/>
</dbReference>
<dbReference type="AlphaFoldDB" id="A0A1G9YED4"/>
<dbReference type="SMART" id="SM00255">
    <property type="entry name" value="TIR"/>
    <property type="match status" value="1"/>
</dbReference>
<evidence type="ECO:0000259" key="4">
    <source>
        <dbReference type="PROSITE" id="PS50110"/>
    </source>
</evidence>
<protein>
    <submittedName>
        <fullName evidence="5">Response regulator receiver domain-containing protein</fullName>
    </submittedName>
</protein>
<evidence type="ECO:0000256" key="1">
    <source>
        <dbReference type="ARBA" id="ARBA00022553"/>
    </source>
</evidence>
<proteinExistence type="predicted"/>
<dbReference type="PROSITE" id="PS50110">
    <property type="entry name" value="RESPONSE_REGULATORY"/>
    <property type="match status" value="1"/>
</dbReference>
<dbReference type="InterPro" id="IPR001789">
    <property type="entry name" value="Sig_transdc_resp-reg_receiver"/>
</dbReference>
<evidence type="ECO:0000313" key="5">
    <source>
        <dbReference type="EMBL" id="SDN07422.1"/>
    </source>
</evidence>
<evidence type="ECO:0000259" key="3">
    <source>
        <dbReference type="PROSITE" id="PS50104"/>
    </source>
</evidence>
<dbReference type="OrthoDB" id="1098242at2"/>
<dbReference type="PANTHER" id="PTHR44591">
    <property type="entry name" value="STRESS RESPONSE REGULATOR PROTEIN 1"/>
    <property type="match status" value="1"/>
</dbReference>
<reference evidence="5 6" key="1">
    <citation type="submission" date="2016-10" db="EMBL/GenBank/DDBJ databases">
        <authorList>
            <person name="de Groot N.N."/>
        </authorList>
    </citation>
    <scope>NUCLEOTIDE SEQUENCE [LARGE SCALE GENOMIC DNA]</scope>
    <source>
        <strain evidence="5 6">DSM 19886</strain>
    </source>
</reference>
<evidence type="ECO:0000256" key="2">
    <source>
        <dbReference type="PROSITE-ProRule" id="PRU00169"/>
    </source>
</evidence>
<feature type="domain" description="TIR" evidence="3">
    <location>
        <begin position="4"/>
        <end position="133"/>
    </location>
</feature>
<dbReference type="EMBL" id="FNGV01000022">
    <property type="protein sequence ID" value="SDN07422.1"/>
    <property type="molecule type" value="Genomic_DNA"/>
</dbReference>
<gene>
    <name evidence="5" type="ORF">SAMN04488514_12234</name>
</gene>
<dbReference type="RefSeq" id="WP_089895662.1">
    <property type="nucleotide sequence ID" value="NZ_FNGV01000022.1"/>
</dbReference>
<dbReference type="InterPro" id="IPR035897">
    <property type="entry name" value="Toll_tir_struct_dom_sf"/>
</dbReference>
<feature type="modified residue" description="4-aspartylphosphate" evidence="2">
    <location>
        <position position="243"/>
    </location>
</feature>
<keyword evidence="1 2" id="KW-0597">Phosphoprotein</keyword>
<dbReference type="CDD" id="cd00156">
    <property type="entry name" value="REC"/>
    <property type="match status" value="1"/>
</dbReference>
<accession>A0A1G9YED4</accession>
<organism evidence="5 6">
    <name type="scientific">Kriegella aquimaris</name>
    <dbReference type="NCBI Taxonomy" id="192904"/>
    <lineage>
        <taxon>Bacteria</taxon>
        <taxon>Pseudomonadati</taxon>
        <taxon>Bacteroidota</taxon>
        <taxon>Flavobacteriia</taxon>
        <taxon>Flavobacteriales</taxon>
        <taxon>Flavobacteriaceae</taxon>
        <taxon>Kriegella</taxon>
    </lineage>
</organism>
<feature type="domain" description="Response regulatory" evidence="4">
    <location>
        <begin position="194"/>
        <end position="307"/>
    </location>
</feature>
<dbReference type="Pfam" id="PF13676">
    <property type="entry name" value="TIR_2"/>
    <property type="match status" value="1"/>
</dbReference>
<dbReference type="Proteomes" id="UP000199440">
    <property type="component" value="Unassembled WGS sequence"/>
</dbReference>
<keyword evidence="6" id="KW-1185">Reference proteome</keyword>
<dbReference type="InterPro" id="IPR011006">
    <property type="entry name" value="CheY-like_superfamily"/>
</dbReference>
<dbReference type="Gene3D" id="3.40.50.10140">
    <property type="entry name" value="Toll/interleukin-1 receptor homology (TIR) domain"/>
    <property type="match status" value="1"/>
</dbReference>
<dbReference type="PROSITE" id="PS50104">
    <property type="entry name" value="TIR"/>
    <property type="match status" value="1"/>
</dbReference>
<dbReference type="Pfam" id="PF00072">
    <property type="entry name" value="Response_reg"/>
    <property type="match status" value="1"/>
</dbReference>
<dbReference type="SUPFAM" id="SSF52200">
    <property type="entry name" value="Toll/Interleukin receptor TIR domain"/>
    <property type="match status" value="1"/>
</dbReference>
<dbReference type="Gene3D" id="3.40.50.2300">
    <property type="match status" value="1"/>
</dbReference>